<evidence type="ECO:0000313" key="1">
    <source>
        <dbReference type="EMBL" id="BCE25338.1"/>
    </source>
</evidence>
<evidence type="ECO:0000313" key="2">
    <source>
        <dbReference type="EMBL" id="BCE51597.1"/>
    </source>
</evidence>
<dbReference type="EMBL" id="AP023091">
    <property type="protein sequence ID" value="BCE25338.1"/>
    <property type="molecule type" value="Genomic_DNA"/>
</dbReference>
<name>A0A810D4P1_9BRAD</name>
<sequence>MTKKKRERRRNPLARPEHTLLAAVKSVTVSYFVGNHADGVSDEAITDVFCNIVAMTLDMPKLVGKEVVCSLLCSRQYGRVDDPDEKGWPRIGKGQTVPERPFLLNMRLSKDGGLFSAYLPEAAYWALQADLKSGRLKFIEAKFIEPRRGYGDLTSIYFSEAPPEEP</sequence>
<proteinExistence type="predicted"/>
<accession>A0A810D4P1</accession>
<reference evidence="2" key="3">
    <citation type="submission" date="2020-05" db="EMBL/GenBank/DDBJ databases">
        <title>Complete genome sequence of Bradyrhizobium diazoefficiens XF4 isolated from soybean nodule.</title>
        <authorList>
            <person name="Noda R."/>
            <person name="Kakizaki K."/>
            <person name="Minamisawa K."/>
        </authorList>
    </citation>
    <scope>NUCLEOTIDE SEQUENCE</scope>
    <source>
        <strain evidence="2">XF4</strain>
    </source>
</reference>
<reference evidence="3" key="2">
    <citation type="submission" date="2020-05" db="EMBL/GenBank/DDBJ databases">
        <title>Complete genome sequence of Bradyrhizobium diazoefficiens XF10 isolated from soybean nodule.</title>
        <authorList>
            <person name="Noda R."/>
            <person name="Kakizaki K."/>
            <person name="Minamisawa K."/>
        </authorList>
    </citation>
    <scope>NUCLEOTIDE SEQUENCE</scope>
    <source>
        <strain evidence="3">XF10</strain>
    </source>
</reference>
<organism evidence="3">
    <name type="scientific">Bradyrhizobium diazoefficiens</name>
    <dbReference type="NCBI Taxonomy" id="1355477"/>
    <lineage>
        <taxon>Bacteria</taxon>
        <taxon>Pseudomonadati</taxon>
        <taxon>Pseudomonadota</taxon>
        <taxon>Alphaproteobacteria</taxon>
        <taxon>Hyphomicrobiales</taxon>
        <taxon>Nitrobacteraceae</taxon>
        <taxon>Bradyrhizobium</taxon>
    </lineage>
</organism>
<reference evidence="1" key="1">
    <citation type="submission" date="2020-05" db="EMBL/GenBank/DDBJ databases">
        <title>Complete genome sequence of Bradyrhizobium diazoefficiens XF1 isolated from soybean nodule.</title>
        <authorList>
            <person name="Noda R."/>
            <person name="Kakizaki K."/>
            <person name="Minamisawa K."/>
        </authorList>
    </citation>
    <scope>NUCLEOTIDE SEQUENCE</scope>
    <source>
        <strain evidence="1">XF1</strain>
    </source>
</reference>
<protein>
    <submittedName>
        <fullName evidence="3">Uncharacterized protein</fullName>
    </submittedName>
</protein>
<evidence type="ECO:0000313" key="3">
    <source>
        <dbReference type="EMBL" id="BCE95093.1"/>
    </source>
</evidence>
<dbReference type="EMBL" id="AP023094">
    <property type="protein sequence ID" value="BCE51597.1"/>
    <property type="molecule type" value="Genomic_DNA"/>
</dbReference>
<gene>
    <name evidence="3" type="ORF">XF10B_78910</name>
    <name evidence="1" type="ORF">XF1B_80190</name>
    <name evidence="2" type="ORF">XF4B_79460</name>
</gene>
<dbReference type="EMBL" id="AP023099">
    <property type="protein sequence ID" value="BCE95093.1"/>
    <property type="molecule type" value="Genomic_DNA"/>
</dbReference>
<dbReference type="AlphaFoldDB" id="A0A810D4P1"/>